<proteinExistence type="predicted"/>
<organism evidence="1 2">
    <name type="scientific">Nesidiocoris tenuis</name>
    <dbReference type="NCBI Taxonomy" id="355587"/>
    <lineage>
        <taxon>Eukaryota</taxon>
        <taxon>Metazoa</taxon>
        <taxon>Ecdysozoa</taxon>
        <taxon>Arthropoda</taxon>
        <taxon>Hexapoda</taxon>
        <taxon>Insecta</taxon>
        <taxon>Pterygota</taxon>
        <taxon>Neoptera</taxon>
        <taxon>Paraneoptera</taxon>
        <taxon>Hemiptera</taxon>
        <taxon>Heteroptera</taxon>
        <taxon>Panheteroptera</taxon>
        <taxon>Cimicomorpha</taxon>
        <taxon>Miridae</taxon>
        <taxon>Dicyphina</taxon>
        <taxon>Nesidiocoris</taxon>
    </lineage>
</organism>
<dbReference type="EMBL" id="CADCXU010009928">
    <property type="protein sequence ID" value="CAB0000803.1"/>
    <property type="molecule type" value="Genomic_DNA"/>
</dbReference>
<dbReference type="Proteomes" id="UP000479000">
    <property type="component" value="Unassembled WGS sequence"/>
</dbReference>
<name>A0A6H5GCG4_9HEMI</name>
<keyword evidence="2" id="KW-1185">Reference proteome</keyword>
<protein>
    <submittedName>
        <fullName evidence="1">Uncharacterized protein</fullName>
    </submittedName>
</protein>
<reference evidence="1 2" key="1">
    <citation type="submission" date="2020-02" db="EMBL/GenBank/DDBJ databases">
        <authorList>
            <person name="Ferguson B K."/>
        </authorList>
    </citation>
    <scope>NUCLEOTIDE SEQUENCE [LARGE SCALE GENOMIC DNA]</scope>
</reference>
<evidence type="ECO:0000313" key="1">
    <source>
        <dbReference type="EMBL" id="CAB0000803.1"/>
    </source>
</evidence>
<feature type="non-terminal residue" evidence="1">
    <location>
        <position position="138"/>
    </location>
</feature>
<evidence type="ECO:0000313" key="2">
    <source>
        <dbReference type="Proteomes" id="UP000479000"/>
    </source>
</evidence>
<sequence>MACRKVTHLPVNTSATSEGRYINLNLRQEANRLQDGRISSKYKHHPLGSAKEMRKRDDDIVFREKKRGVDEPGIRRKRTLIKTIAALPSEDINYCFWRSLHKVHDVASKAGLSEFCDIVADARGSLTMDFDHAEGSWW</sequence>
<dbReference type="AlphaFoldDB" id="A0A6H5GCG4"/>
<gene>
    <name evidence="1" type="ORF">NTEN_LOCUS6590</name>
</gene>
<accession>A0A6H5GCG4</accession>